<protein>
    <recommendedName>
        <fullName evidence="4">C-type lectin domain-containing protein</fullName>
    </recommendedName>
</protein>
<dbReference type="InterPro" id="IPR050111">
    <property type="entry name" value="C-type_lectin/snaclec_domain"/>
</dbReference>
<feature type="transmembrane region" description="Helical" evidence="2">
    <location>
        <begin position="529"/>
        <end position="553"/>
    </location>
</feature>
<keyword evidence="6" id="KW-1185">Reference proteome</keyword>
<dbReference type="InterPro" id="IPR001304">
    <property type="entry name" value="C-type_lectin-like"/>
</dbReference>
<name>A0ABD3TKI1_SINWO</name>
<dbReference type="SUPFAM" id="SSF56436">
    <property type="entry name" value="C-type lectin-like"/>
    <property type="match status" value="4"/>
</dbReference>
<dbReference type="PROSITE" id="PS00615">
    <property type="entry name" value="C_TYPE_LECTIN_1"/>
    <property type="match status" value="2"/>
</dbReference>
<evidence type="ECO:0000256" key="2">
    <source>
        <dbReference type="SAM" id="Phobius"/>
    </source>
</evidence>
<dbReference type="Gene3D" id="3.10.100.10">
    <property type="entry name" value="Mannose-Binding Protein A, subunit A"/>
    <property type="match status" value="4"/>
</dbReference>
<proteinExistence type="predicted"/>
<dbReference type="EMBL" id="JBJQND010000018">
    <property type="protein sequence ID" value="KAL3837195.1"/>
    <property type="molecule type" value="Genomic_DNA"/>
</dbReference>
<evidence type="ECO:0000256" key="3">
    <source>
        <dbReference type="SAM" id="SignalP"/>
    </source>
</evidence>
<dbReference type="SMART" id="SM00034">
    <property type="entry name" value="CLECT"/>
    <property type="match status" value="4"/>
</dbReference>
<dbReference type="AlphaFoldDB" id="A0ABD3TKI1"/>
<dbReference type="PANTHER" id="PTHR22803">
    <property type="entry name" value="MANNOSE, PHOSPHOLIPASE, LECTIN RECEPTOR RELATED"/>
    <property type="match status" value="1"/>
</dbReference>
<keyword evidence="2" id="KW-0472">Membrane</keyword>
<feature type="chain" id="PRO_5044795388" description="C-type lectin domain-containing protein" evidence="3">
    <location>
        <begin position="23"/>
        <end position="583"/>
    </location>
</feature>
<keyword evidence="1" id="KW-1015">Disulfide bond</keyword>
<dbReference type="InterPro" id="IPR016187">
    <property type="entry name" value="CTDL_fold"/>
</dbReference>
<feature type="domain" description="C-type lectin" evidence="4">
    <location>
        <begin position="31"/>
        <end position="149"/>
    </location>
</feature>
<evidence type="ECO:0000259" key="4">
    <source>
        <dbReference type="PROSITE" id="PS50041"/>
    </source>
</evidence>
<feature type="domain" description="C-type lectin" evidence="4">
    <location>
        <begin position="389"/>
        <end position="504"/>
    </location>
</feature>
<evidence type="ECO:0000313" key="6">
    <source>
        <dbReference type="Proteomes" id="UP001634394"/>
    </source>
</evidence>
<feature type="domain" description="C-type lectin" evidence="4">
    <location>
        <begin position="293"/>
        <end position="393"/>
    </location>
</feature>
<evidence type="ECO:0000313" key="5">
    <source>
        <dbReference type="EMBL" id="KAL3837195.1"/>
    </source>
</evidence>
<sequence>MILQHIFNTIISFLLLTRGSGGAKPCINIDVRGHCYQIVDTNTTWATASRICKENDGHLIFIETAEEQQVIAGQMQKRNFTADALWIGSANVHSEDGPRWENGESFTYVNWAKGEPNNPREEETCAEIRTYDFKWNDKSCTLHKGYICEKTDDFNTCTTVGNIRHCYQIVQDEITWLQAFKSCSQIGGMLVTIESIAEQQFIEDQMQNKTFTVEGLWIGANKLHPENQRTWANGHRFTYANWAKGEPNNKPYVENCTVISTSDFTWNDQKCSKKRGYICEFPRGVKPCISIDVRGHCYQIVDTNTTWAAASRICKENDGHLIFIETEEEQQFIADQMQKRNFTAGALWIGSANVHAEEGPRWDNGESFTYVNWAKDAIEPCRTVGNIRHCYQIVQDEITWLQAFKICSQDRGMLVTIESEAEQMFLEDQIQNKNFTVAGLWIGANKLHPENQRVWINGHQFTYVNWAQGAPNNRQYVENCVEISTSDFTWNDEMCSTQRGYVCECQLVVVTVNLSALFLVVIGTSDLQIWVIIVPVVSALILLVGVVLLCCFLKRRRKKQKKKVEVYQDLQDMEMRKAEHIYD</sequence>
<dbReference type="InterPro" id="IPR016186">
    <property type="entry name" value="C-type_lectin-like/link_sf"/>
</dbReference>
<accession>A0ABD3TKI1</accession>
<feature type="signal peptide" evidence="3">
    <location>
        <begin position="1"/>
        <end position="22"/>
    </location>
</feature>
<evidence type="ECO:0000256" key="1">
    <source>
        <dbReference type="ARBA" id="ARBA00023157"/>
    </source>
</evidence>
<keyword evidence="2" id="KW-1133">Transmembrane helix</keyword>
<comment type="caution">
    <text evidence="5">The sequence shown here is derived from an EMBL/GenBank/DDBJ whole genome shotgun (WGS) entry which is preliminary data.</text>
</comment>
<dbReference type="PROSITE" id="PS50041">
    <property type="entry name" value="C_TYPE_LECTIN_2"/>
    <property type="match status" value="4"/>
</dbReference>
<dbReference type="Proteomes" id="UP001634394">
    <property type="component" value="Unassembled WGS sequence"/>
</dbReference>
<keyword evidence="3" id="KW-0732">Signal</keyword>
<dbReference type="Pfam" id="PF00059">
    <property type="entry name" value="Lectin_C"/>
    <property type="match status" value="4"/>
</dbReference>
<keyword evidence="2" id="KW-0812">Transmembrane</keyword>
<reference evidence="5 6" key="1">
    <citation type="submission" date="2024-11" db="EMBL/GenBank/DDBJ databases">
        <title>Chromosome-level genome assembly of the freshwater bivalve Anodonta woodiana.</title>
        <authorList>
            <person name="Chen X."/>
        </authorList>
    </citation>
    <scope>NUCLEOTIDE SEQUENCE [LARGE SCALE GENOMIC DNA]</scope>
    <source>
        <strain evidence="5">MN2024</strain>
        <tissue evidence="5">Gills</tissue>
    </source>
</reference>
<gene>
    <name evidence="5" type="ORF">ACJMK2_022566</name>
</gene>
<dbReference type="InterPro" id="IPR018378">
    <property type="entry name" value="C-type_lectin_CS"/>
</dbReference>
<dbReference type="CDD" id="cd00037">
    <property type="entry name" value="CLECT"/>
    <property type="match status" value="3"/>
</dbReference>
<organism evidence="5 6">
    <name type="scientific">Sinanodonta woodiana</name>
    <name type="common">Chinese pond mussel</name>
    <name type="synonym">Anodonta woodiana</name>
    <dbReference type="NCBI Taxonomy" id="1069815"/>
    <lineage>
        <taxon>Eukaryota</taxon>
        <taxon>Metazoa</taxon>
        <taxon>Spiralia</taxon>
        <taxon>Lophotrochozoa</taxon>
        <taxon>Mollusca</taxon>
        <taxon>Bivalvia</taxon>
        <taxon>Autobranchia</taxon>
        <taxon>Heteroconchia</taxon>
        <taxon>Palaeoheterodonta</taxon>
        <taxon>Unionida</taxon>
        <taxon>Unionoidea</taxon>
        <taxon>Unionidae</taxon>
        <taxon>Unioninae</taxon>
        <taxon>Sinanodonta</taxon>
    </lineage>
</organism>
<feature type="domain" description="C-type lectin" evidence="4">
    <location>
        <begin position="165"/>
        <end position="280"/>
    </location>
</feature>